<dbReference type="EMBL" id="LS483476">
    <property type="protein sequence ID" value="SQI60666.1"/>
    <property type="molecule type" value="Genomic_DNA"/>
</dbReference>
<dbReference type="AlphaFoldDB" id="A0A2X4W8Y1"/>
<evidence type="ECO:0000313" key="1">
    <source>
        <dbReference type="EMBL" id="SQI60666.1"/>
    </source>
</evidence>
<evidence type="ECO:0000313" key="2">
    <source>
        <dbReference type="Proteomes" id="UP000249134"/>
    </source>
</evidence>
<keyword evidence="2" id="KW-1185">Reference proteome</keyword>
<gene>
    <name evidence="1" type="ORF">NCTC4824_02883</name>
</gene>
<sequence>MPVGLIEIKSELKKRQHAITQNESRLSKKDKELLKRISMKTKQMNVNNVTRTKAYLDFYLNYPEIHWAFLGHMVSRNGGWNMTDLRGDLLSRLMNEKTVQDFFSFLERGNWLIFQDAYPQFLLYAESKRKNQNLFYLLPFLNVSIFMEVIWNHFWKTKDRNILTIGLIINEQNYLEQRILQNSIYKEKVIYTLEFFLQDLLSLNHILFPLEESGKLTLIGLTLHHFDSLHERIILGKRLYRLLFKSSGQLKKVLQWAINHAHTGSRKDYWQDIFNDVNEGVPGISLKRRLIACRLRKGANRLYSPRLEYAWKNVQHSEAENSDWFSHLNVINYLHENQGHAKGEIVNEYCETLEKLEIATITKKAIFL</sequence>
<name>A0A2X4W8Y1_LEDLE</name>
<protein>
    <submittedName>
        <fullName evidence="1">Protein of uncharacterized function (DUF2515)</fullName>
    </submittedName>
</protein>
<dbReference type="STRING" id="1348624.GCA_001591545_01931"/>
<dbReference type="Proteomes" id="UP000249134">
    <property type="component" value="Chromosome 1"/>
</dbReference>
<dbReference type="InterPro" id="IPR019658">
    <property type="entry name" value="DUF2515"/>
</dbReference>
<proteinExistence type="predicted"/>
<dbReference type="KEGG" id="blen:NCTC4824_02883"/>
<dbReference type="Pfam" id="PF10720">
    <property type="entry name" value="DUF2515"/>
    <property type="match status" value="1"/>
</dbReference>
<reference evidence="1 2" key="1">
    <citation type="submission" date="2018-06" db="EMBL/GenBank/DDBJ databases">
        <authorList>
            <consortium name="Pathogen Informatics"/>
            <person name="Doyle S."/>
        </authorList>
    </citation>
    <scope>NUCLEOTIDE SEQUENCE [LARGE SCALE GENOMIC DNA]</scope>
    <source>
        <strain evidence="1 2">NCTC4824</strain>
    </source>
</reference>
<accession>A0A2X4W8Y1</accession>
<organism evidence="1 2">
    <name type="scientific">Lederbergia lenta</name>
    <name type="common">Bacillus lentus</name>
    <dbReference type="NCBI Taxonomy" id="1467"/>
    <lineage>
        <taxon>Bacteria</taxon>
        <taxon>Bacillati</taxon>
        <taxon>Bacillota</taxon>
        <taxon>Bacilli</taxon>
        <taxon>Bacillales</taxon>
        <taxon>Bacillaceae</taxon>
        <taxon>Lederbergia</taxon>
    </lineage>
</organism>